<feature type="transmembrane region" description="Helical" evidence="1">
    <location>
        <begin position="280"/>
        <end position="297"/>
    </location>
</feature>
<dbReference type="PANTHER" id="PTHR30590:SF2">
    <property type="entry name" value="INNER MEMBRANE PROTEIN"/>
    <property type="match status" value="1"/>
</dbReference>
<evidence type="ECO:0000259" key="3">
    <source>
        <dbReference type="Pfam" id="PF07786"/>
    </source>
</evidence>
<dbReference type="Pfam" id="PF04235">
    <property type="entry name" value="DUF418"/>
    <property type="match status" value="1"/>
</dbReference>
<feature type="transmembrane region" description="Helical" evidence="1">
    <location>
        <begin position="199"/>
        <end position="220"/>
    </location>
</feature>
<keyword evidence="1" id="KW-0812">Transmembrane</keyword>
<keyword evidence="5" id="KW-1185">Reference proteome</keyword>
<evidence type="ECO:0000256" key="1">
    <source>
        <dbReference type="SAM" id="Phobius"/>
    </source>
</evidence>
<evidence type="ECO:0000259" key="2">
    <source>
        <dbReference type="Pfam" id="PF04235"/>
    </source>
</evidence>
<accession>A0A844ZRQ9</accession>
<dbReference type="AlphaFoldDB" id="A0A844ZRQ9"/>
<protein>
    <submittedName>
        <fullName evidence="4">DUF418 domain-containing protein</fullName>
    </submittedName>
</protein>
<feature type="transmembrane region" description="Helical" evidence="1">
    <location>
        <begin position="21"/>
        <end position="40"/>
    </location>
</feature>
<evidence type="ECO:0000313" key="4">
    <source>
        <dbReference type="EMBL" id="MXO88289.1"/>
    </source>
</evidence>
<comment type="caution">
    <text evidence="4">The sequence shown here is derived from an EMBL/GenBank/DDBJ whole genome shotgun (WGS) entry which is preliminary data.</text>
</comment>
<feature type="transmembrane region" description="Helical" evidence="1">
    <location>
        <begin position="232"/>
        <end position="253"/>
    </location>
</feature>
<keyword evidence="1" id="KW-1133">Transmembrane helix</keyword>
<keyword evidence="1" id="KW-0472">Membrane</keyword>
<dbReference type="EMBL" id="WTYY01000003">
    <property type="protein sequence ID" value="MXO88289.1"/>
    <property type="molecule type" value="Genomic_DNA"/>
</dbReference>
<dbReference type="PANTHER" id="PTHR30590">
    <property type="entry name" value="INNER MEMBRANE PROTEIN"/>
    <property type="match status" value="1"/>
</dbReference>
<feature type="transmembrane region" description="Helical" evidence="1">
    <location>
        <begin position="89"/>
        <end position="105"/>
    </location>
</feature>
<feature type="domain" description="DUF418" evidence="2">
    <location>
        <begin position="221"/>
        <end position="382"/>
    </location>
</feature>
<feature type="transmembrane region" description="Helical" evidence="1">
    <location>
        <begin position="111"/>
        <end position="128"/>
    </location>
</feature>
<feature type="transmembrane region" description="Helical" evidence="1">
    <location>
        <begin position="344"/>
        <end position="365"/>
    </location>
</feature>
<dbReference type="InterPro" id="IPR012429">
    <property type="entry name" value="HGSNAT_cat"/>
</dbReference>
<sequence length="391" mass="42990">MDEAARRTGARIDMVDGLRGFALLGLLLVHCVERFELYWLNPQPDIWFDTVFALFGGKSFAIFALLFGFGFATIMGNQRARGVDFTGRFAWRAILLAIIGTAHALVYRGDILQVLALMGLLLIPFDRIRSSRSLLLIAGLCFLQIPLLLRVYMAGEGAAWAQATPAFFGDTGLAVLAQGSLADVLAANAGPGMIGKWSFYWNTGRIVEIAGLFAVGMVLQRGQAFAAAQEKRTGWLAALAIAAAVWALCAYALPQLLPAPPQDGGAPMQRQAGEWALDQWRSLAATAFQVSLFVLAWQTPVRRVLQWLAGPGRMTLTLYVGQSLIAVPLLYGFGAGLWDDGSHAVMVMAGIALFAAQILFARWWYRHYRYGPLEWTWRAATLTRMDVPFRR</sequence>
<organism evidence="4 5">
    <name type="scientific">Alteraurantiacibacter aestuarii</name>
    <dbReference type="NCBI Taxonomy" id="650004"/>
    <lineage>
        <taxon>Bacteria</taxon>
        <taxon>Pseudomonadati</taxon>
        <taxon>Pseudomonadota</taxon>
        <taxon>Alphaproteobacteria</taxon>
        <taxon>Sphingomonadales</taxon>
        <taxon>Erythrobacteraceae</taxon>
        <taxon>Alteraurantiacibacter</taxon>
    </lineage>
</organism>
<dbReference type="InterPro" id="IPR052529">
    <property type="entry name" value="Bact_Transport_Assoc"/>
</dbReference>
<feature type="transmembrane region" description="Helical" evidence="1">
    <location>
        <begin position="318"/>
        <end position="338"/>
    </location>
</feature>
<reference evidence="4 5" key="1">
    <citation type="submission" date="2019-12" db="EMBL/GenBank/DDBJ databases">
        <title>Genomic-based taxomic classification of the family Erythrobacteraceae.</title>
        <authorList>
            <person name="Xu L."/>
        </authorList>
    </citation>
    <scope>NUCLEOTIDE SEQUENCE [LARGE SCALE GENOMIC DNA]</scope>
    <source>
        <strain evidence="4 5">JCM 16339</strain>
    </source>
</reference>
<proteinExistence type="predicted"/>
<feature type="transmembrane region" description="Helical" evidence="1">
    <location>
        <begin position="60"/>
        <end position="77"/>
    </location>
</feature>
<name>A0A844ZRQ9_9SPHN</name>
<dbReference type="InterPro" id="IPR007349">
    <property type="entry name" value="DUF418"/>
</dbReference>
<dbReference type="Proteomes" id="UP000435243">
    <property type="component" value="Unassembled WGS sequence"/>
</dbReference>
<dbReference type="OrthoDB" id="9807744at2"/>
<gene>
    <name evidence="4" type="ORF">GRI32_06010</name>
</gene>
<feature type="domain" description="Heparan-alpha-glucosaminide N-acetyltransferase catalytic" evidence="3">
    <location>
        <begin position="11"/>
        <end position="154"/>
    </location>
</feature>
<feature type="transmembrane region" description="Helical" evidence="1">
    <location>
        <begin position="135"/>
        <end position="153"/>
    </location>
</feature>
<dbReference type="Pfam" id="PF07786">
    <property type="entry name" value="HGSNAT_cat"/>
    <property type="match status" value="1"/>
</dbReference>
<evidence type="ECO:0000313" key="5">
    <source>
        <dbReference type="Proteomes" id="UP000435243"/>
    </source>
</evidence>
<dbReference type="RefSeq" id="WP_160590474.1">
    <property type="nucleotide sequence ID" value="NZ_BAAAFP010000001.1"/>
</dbReference>